<keyword evidence="1" id="KW-0677">Repeat</keyword>
<feature type="coiled-coil region" evidence="2">
    <location>
        <begin position="458"/>
        <end position="485"/>
    </location>
</feature>
<keyword evidence="2" id="KW-0175">Coiled coil</keyword>
<proteinExistence type="predicted"/>
<evidence type="ECO:0000256" key="3">
    <source>
        <dbReference type="SAM" id="MobiDB-lite"/>
    </source>
</evidence>
<evidence type="ECO:0000313" key="5">
    <source>
        <dbReference type="Proteomes" id="UP000039865"/>
    </source>
</evidence>
<dbReference type="InParanoid" id="A0A078AVQ9"/>
<evidence type="ECO:0000256" key="2">
    <source>
        <dbReference type="SAM" id="Coils"/>
    </source>
</evidence>
<dbReference type="AlphaFoldDB" id="A0A078AVQ9"/>
<dbReference type="Proteomes" id="UP000039865">
    <property type="component" value="Unassembled WGS sequence"/>
</dbReference>
<reference evidence="4 5" key="1">
    <citation type="submission" date="2014-06" db="EMBL/GenBank/DDBJ databases">
        <authorList>
            <person name="Swart Estienne"/>
        </authorList>
    </citation>
    <scope>NUCLEOTIDE SEQUENCE [LARGE SCALE GENOMIC DNA]</scope>
    <source>
        <strain evidence="4 5">130c</strain>
    </source>
</reference>
<organism evidence="4 5">
    <name type="scientific">Stylonychia lemnae</name>
    <name type="common">Ciliate</name>
    <dbReference type="NCBI Taxonomy" id="5949"/>
    <lineage>
        <taxon>Eukaryota</taxon>
        <taxon>Sar</taxon>
        <taxon>Alveolata</taxon>
        <taxon>Ciliophora</taxon>
        <taxon>Intramacronucleata</taxon>
        <taxon>Spirotrichea</taxon>
        <taxon>Stichotrichia</taxon>
        <taxon>Sporadotrichida</taxon>
        <taxon>Oxytrichidae</taxon>
        <taxon>Stylonychinae</taxon>
        <taxon>Stylonychia</taxon>
    </lineage>
</organism>
<gene>
    <name evidence="4" type="primary">Contig8676.g9262</name>
    <name evidence="4" type="ORF">STYLEM_15362</name>
</gene>
<dbReference type="Gene3D" id="2.130.10.30">
    <property type="entry name" value="Regulator of chromosome condensation 1/beta-lactamase-inhibitor protein II"/>
    <property type="match status" value="1"/>
</dbReference>
<feature type="region of interest" description="Disordered" evidence="3">
    <location>
        <begin position="699"/>
        <end position="726"/>
    </location>
</feature>
<evidence type="ECO:0000256" key="1">
    <source>
        <dbReference type="ARBA" id="ARBA00022737"/>
    </source>
</evidence>
<dbReference type="InterPro" id="IPR009091">
    <property type="entry name" value="RCC1/BLIP-II"/>
</dbReference>
<dbReference type="GO" id="GO:0005737">
    <property type="term" value="C:cytoplasm"/>
    <property type="evidence" value="ECO:0007669"/>
    <property type="project" value="TreeGrafter"/>
</dbReference>
<feature type="compositionally biased region" description="Polar residues" evidence="3">
    <location>
        <begin position="699"/>
        <end position="722"/>
    </location>
</feature>
<keyword evidence="5" id="KW-1185">Reference proteome</keyword>
<dbReference type="PANTHER" id="PTHR45622:SF70">
    <property type="entry name" value="SECRETION-REGULATING GUANINE NUCLEOTIDE EXCHANGE FACTOR"/>
    <property type="match status" value="1"/>
</dbReference>
<dbReference type="SUPFAM" id="SSF50985">
    <property type="entry name" value="RCC1/BLIP-II"/>
    <property type="match status" value="1"/>
</dbReference>
<evidence type="ECO:0000313" key="4">
    <source>
        <dbReference type="EMBL" id="CDW86269.1"/>
    </source>
</evidence>
<dbReference type="InterPro" id="IPR051709">
    <property type="entry name" value="Ub-ligase/GTPase-reg"/>
</dbReference>
<name>A0A078AVQ9_STYLE</name>
<feature type="coiled-coil region" evidence="2">
    <location>
        <begin position="397"/>
        <end position="431"/>
    </location>
</feature>
<accession>A0A078AVQ9</accession>
<dbReference type="PANTHER" id="PTHR45622">
    <property type="entry name" value="UBIQUITIN-PROTEIN LIGASE E3A-RELATED"/>
    <property type="match status" value="1"/>
</dbReference>
<sequence length="760" mass="87297">MKIKHQIHQLGISFDNQLYAITKDDYRLITSKNLPQNMLRQEPIKFNYSSFFKTLQIKSVVLTGLSHIFTITRDGVAFGLGNNDFGQLGLPLLQQKCFNTNPHNTSISQNTQMTQLISSCSASQRHSAEHTIQNNLYQQWTPLMSFVDQGILIRDIKCGDDFSIFISQDIQPRIFVSGQNSHYQLFGLQSALTAEPQEVDLSDLKANCIAQDYVKQLECGSTFTCILMGYGQIFQYDSYVNNVQHINFLKSIQSKELHFQSQFQLFIKNTKNIMFRANLKAQTIQIVNEKIQLFAANDQFTSFCYLAKESSVDIQKPKKMVCESNTSNNTSKMNKSQLNLSKSSVMKSIKAGIKKKLSSKPIQLKELYVSNDLNQIVNQDLNIPNNIDNQQSDLLDKVKAQQQVLMLQRMLDQMQQESVELKSQVKSLKDSKEKDQQLIKMLCENLDQYQAGLPCNQCKLYEIEIKTLKQNMDLQTERIDQLQRDSILVFQQSIANRSIVEASGTQYLRRSPISRTTPLTADPSAFFNDITNFNNNQITQYTNRSNQNGATVNAFEIMRKSDCYGEMDSIERRKYFTSSQNTKRQSPGNNYKRANTQLTYNKNSDRKNQCIFTNIQNSVEKEDDRSVLESRIRFASIHESVSDTFDDFLNKSAQKLKKIIKECSTSKKGSMRTKKDDYSPMKENVYSASPFNISLYSKDTASKQQQQNNISNMRKQQQSSLKKYQEKISRLQENKQRLQERLNSLSNSTTIQASSIGFKL</sequence>
<dbReference type="EMBL" id="CCKQ01014500">
    <property type="protein sequence ID" value="CDW86269.1"/>
    <property type="molecule type" value="Genomic_DNA"/>
</dbReference>
<protein>
    <submittedName>
        <fullName evidence="4">Uncharacterized protein</fullName>
    </submittedName>
</protein>